<dbReference type="RefSeq" id="WP_048091442.1">
    <property type="nucleotide sequence ID" value="NZ_JMIY01000005.1"/>
</dbReference>
<sequence>MPDRKYVIESRRYVGEDGKMTFDKWVTNANVIEIKHNEQYLVFYPLEGEYAGKKHYIPFANIHVVREL</sequence>
<dbReference type="EMBL" id="JMIY01000005">
    <property type="protein sequence ID" value="KCZ71476.1"/>
    <property type="molecule type" value="Genomic_DNA"/>
</dbReference>
<dbReference type="AlphaFoldDB" id="A0A062UWV9"/>
<accession>A0A062UWV9</accession>
<reference evidence="1 2" key="1">
    <citation type="journal article" date="2013" name="Nature">
        <title>Anaerobic oxidation of methane coupled to nitrate reduction in a novel archaeal lineage.</title>
        <authorList>
            <person name="Haroon M.F."/>
            <person name="Hu S."/>
            <person name="Shi Y."/>
            <person name="Imelfort M."/>
            <person name="Keller J."/>
            <person name="Hugenholtz P."/>
            <person name="Yuan Z."/>
            <person name="Tyson G.W."/>
        </authorList>
    </citation>
    <scope>NUCLEOTIDE SEQUENCE [LARGE SCALE GENOMIC DNA]</scope>
    <source>
        <strain evidence="1 2">ANME-2d</strain>
    </source>
</reference>
<gene>
    <name evidence="1" type="ORF">ANME2D_02206</name>
</gene>
<organism evidence="1 2">
    <name type="scientific">Candidatus Methanoperedens nitratireducens</name>
    <dbReference type="NCBI Taxonomy" id="1392998"/>
    <lineage>
        <taxon>Archaea</taxon>
        <taxon>Methanobacteriati</taxon>
        <taxon>Methanobacteriota</taxon>
        <taxon>Stenosarchaea group</taxon>
        <taxon>Methanomicrobia</taxon>
        <taxon>Methanosarcinales</taxon>
        <taxon>ANME-2 cluster</taxon>
        <taxon>Candidatus Methanoperedentaceae</taxon>
        <taxon>Candidatus Methanoperedens</taxon>
    </lineage>
</organism>
<keyword evidence="2" id="KW-1185">Reference proteome</keyword>
<protein>
    <submittedName>
        <fullName evidence="1">Uncharacterized protein</fullName>
    </submittedName>
</protein>
<evidence type="ECO:0000313" key="1">
    <source>
        <dbReference type="EMBL" id="KCZ71476.1"/>
    </source>
</evidence>
<proteinExistence type="predicted"/>
<evidence type="ECO:0000313" key="2">
    <source>
        <dbReference type="Proteomes" id="UP000027153"/>
    </source>
</evidence>
<name>A0A062UWV9_9EURY</name>
<dbReference type="Proteomes" id="UP000027153">
    <property type="component" value="Unassembled WGS sequence"/>
</dbReference>
<dbReference type="OrthoDB" id="144581at2157"/>
<comment type="caution">
    <text evidence="1">The sequence shown here is derived from an EMBL/GenBank/DDBJ whole genome shotgun (WGS) entry which is preliminary data.</text>
</comment>